<dbReference type="Pfam" id="PF24913">
    <property type="entry name" value="WHD_AAA_fung"/>
    <property type="match status" value="1"/>
</dbReference>
<reference evidence="5" key="2">
    <citation type="submission" date="2015-01" db="EMBL/GenBank/DDBJ databases">
        <title>Evolutionary Origins and Diversification of the Mycorrhizal Mutualists.</title>
        <authorList>
            <consortium name="DOE Joint Genome Institute"/>
            <consortium name="Mycorrhizal Genomics Consortium"/>
            <person name="Kohler A."/>
            <person name="Kuo A."/>
            <person name="Nagy L.G."/>
            <person name="Floudas D."/>
            <person name="Copeland A."/>
            <person name="Barry K.W."/>
            <person name="Cichocki N."/>
            <person name="Veneault-Fourrey C."/>
            <person name="LaButti K."/>
            <person name="Lindquist E.A."/>
            <person name="Lipzen A."/>
            <person name="Lundell T."/>
            <person name="Morin E."/>
            <person name="Murat C."/>
            <person name="Riley R."/>
            <person name="Ohm R."/>
            <person name="Sun H."/>
            <person name="Tunlid A."/>
            <person name="Henrissat B."/>
            <person name="Grigoriev I.V."/>
            <person name="Hibbett D.S."/>
            <person name="Martin F."/>
        </authorList>
    </citation>
    <scope>NUCLEOTIDE SEQUENCE [LARGE SCALE GENOMIC DNA]</scope>
    <source>
        <strain evidence="5">h7</strain>
    </source>
</reference>
<feature type="compositionally biased region" description="Pro residues" evidence="1">
    <location>
        <begin position="35"/>
        <end position="54"/>
    </location>
</feature>
<proteinExistence type="predicted"/>
<dbReference type="STRING" id="686832.A0A0C2XRK9"/>
<feature type="domain" description="AAA protein C-terminal winged helix" evidence="3">
    <location>
        <begin position="414"/>
        <end position="532"/>
    </location>
</feature>
<dbReference type="HOGENOM" id="CLU_021105_0_0_1"/>
<gene>
    <name evidence="4" type="ORF">M413DRAFT_73606</name>
</gene>
<dbReference type="SUPFAM" id="SSF52540">
    <property type="entry name" value="P-loop containing nucleoside triphosphate hydrolases"/>
    <property type="match status" value="1"/>
</dbReference>
<evidence type="ECO:0000256" key="1">
    <source>
        <dbReference type="SAM" id="MobiDB-lite"/>
    </source>
</evidence>
<keyword evidence="5" id="KW-1185">Reference proteome</keyword>
<keyword evidence="2" id="KW-1133">Transmembrane helix</keyword>
<evidence type="ECO:0000259" key="3">
    <source>
        <dbReference type="Pfam" id="PF24913"/>
    </source>
</evidence>
<evidence type="ECO:0000256" key="2">
    <source>
        <dbReference type="SAM" id="Phobius"/>
    </source>
</evidence>
<evidence type="ECO:0000313" key="5">
    <source>
        <dbReference type="Proteomes" id="UP000053424"/>
    </source>
</evidence>
<keyword evidence="2" id="KW-0472">Membrane</keyword>
<organism evidence="4 5">
    <name type="scientific">Hebeloma cylindrosporum</name>
    <dbReference type="NCBI Taxonomy" id="76867"/>
    <lineage>
        <taxon>Eukaryota</taxon>
        <taxon>Fungi</taxon>
        <taxon>Dikarya</taxon>
        <taxon>Basidiomycota</taxon>
        <taxon>Agaricomycotina</taxon>
        <taxon>Agaricomycetes</taxon>
        <taxon>Agaricomycetidae</taxon>
        <taxon>Agaricales</taxon>
        <taxon>Agaricineae</taxon>
        <taxon>Hymenogastraceae</taxon>
        <taxon>Hebeloma</taxon>
    </lineage>
</organism>
<dbReference type="InterPro" id="IPR027417">
    <property type="entry name" value="P-loop_NTPase"/>
</dbReference>
<protein>
    <recommendedName>
        <fullName evidence="3">AAA protein C-terminal winged helix domain-containing protein</fullName>
    </recommendedName>
</protein>
<dbReference type="PANTHER" id="PTHR36168">
    <property type="entry name" value="CHROMOSOME 1, WHOLE GENOME SHOTGUN SEQUENCE"/>
    <property type="match status" value="1"/>
</dbReference>
<dbReference type="AlphaFoldDB" id="A0A0C2XRK9"/>
<sequence length="568" mass="63589">MSVIVRRGHCTRLLQRVVGRHYTTPTHNATGATPPKKPAPPKPSPVPRSPPSTPPQTRHEAHEGTSAINVPYNPPGGGPAGAAAGFTFTNSPVLDAILTTAIGLGAGKFIYFLFVGGIAYVAWYKKNVLDKIEDAFAAGYDPALELAKMHTINKSPTDDSSDDPLFDEDVPWTENLRRKEQDVIDHIVHGEEAGHYFMLLGPKGSGKGTMMFDSMAACNADGVSMCDAHPDLEVFRLRLGKALNFEFNEDTQTGLFQRRDPREGGPALDIERAMNKLEKVALRAAQKRGKPFVLIINNVHFFQNNDEGRNMLLQLQQKAEAWAASGILTMVFSSDDFWPFHVLRKTASRMHVLSIYDLDPHESMHASTRMRRHAARPPVEPEELKEALSLVSKSKDMMGMAKHLLEVEKAWLLSQIGLIPDCDDDVMDEQKWSSCSWLLLREFVKIRLEQEAEAGDSTEDLPLPSIPYWRCRQIMTRADFMEGTSLNVIAIDIQHNVRPDSNLILHAAREVVEEEGFEELLEGVRDRVDEIESLHRTRELTFKDLGKGDMVRLAVDKRGEELLETRDS</sequence>
<reference evidence="4 5" key="1">
    <citation type="submission" date="2014-04" db="EMBL/GenBank/DDBJ databases">
        <authorList>
            <consortium name="DOE Joint Genome Institute"/>
            <person name="Kuo A."/>
            <person name="Gay G."/>
            <person name="Dore J."/>
            <person name="Kohler A."/>
            <person name="Nagy L.G."/>
            <person name="Floudas D."/>
            <person name="Copeland A."/>
            <person name="Barry K.W."/>
            <person name="Cichocki N."/>
            <person name="Veneault-Fourrey C."/>
            <person name="LaButti K."/>
            <person name="Lindquist E.A."/>
            <person name="Lipzen A."/>
            <person name="Lundell T."/>
            <person name="Morin E."/>
            <person name="Murat C."/>
            <person name="Sun H."/>
            <person name="Tunlid A."/>
            <person name="Henrissat B."/>
            <person name="Grigoriev I.V."/>
            <person name="Hibbett D.S."/>
            <person name="Martin F."/>
            <person name="Nordberg H.P."/>
            <person name="Cantor M.N."/>
            <person name="Hua S.X."/>
        </authorList>
    </citation>
    <scope>NUCLEOTIDE SEQUENCE [LARGE SCALE GENOMIC DNA]</scope>
    <source>
        <strain evidence="5">h7</strain>
    </source>
</reference>
<name>A0A0C2XRK9_HEBCY</name>
<dbReference type="OrthoDB" id="511599at2759"/>
<feature type="region of interest" description="Disordered" evidence="1">
    <location>
        <begin position="17"/>
        <end position="76"/>
    </location>
</feature>
<feature type="transmembrane region" description="Helical" evidence="2">
    <location>
        <begin position="96"/>
        <end position="123"/>
    </location>
</feature>
<accession>A0A0C2XRK9</accession>
<evidence type="ECO:0000313" key="4">
    <source>
        <dbReference type="EMBL" id="KIM40293.1"/>
    </source>
</evidence>
<dbReference type="EMBL" id="KN831783">
    <property type="protein sequence ID" value="KIM40293.1"/>
    <property type="molecule type" value="Genomic_DNA"/>
</dbReference>
<dbReference type="InterPro" id="IPR056808">
    <property type="entry name" value="HTH_AAA"/>
</dbReference>
<dbReference type="Proteomes" id="UP000053424">
    <property type="component" value="Unassembled WGS sequence"/>
</dbReference>
<dbReference type="PANTHER" id="PTHR36168:SF1">
    <property type="entry name" value="ORC1-LIKE AAA ATPASE DOMAIN-CONTAINING PROTEIN"/>
    <property type="match status" value="1"/>
</dbReference>
<keyword evidence="2" id="KW-0812">Transmembrane</keyword>